<proteinExistence type="predicted"/>
<dbReference type="EMBL" id="UOGI01000071">
    <property type="protein sequence ID" value="VAX30198.1"/>
    <property type="molecule type" value="Genomic_DNA"/>
</dbReference>
<sequence length="115" mass="12933">MRLKEIIRLLDAVVITNSRDSEAEIEWACATDLMSDVLYYSRGNSVLITGLAKQQAIRTSDIADIKVVAFTRGKEPDTQTIELSRKKKITLLITPYSMFTACGKLYEKGLRCCPE</sequence>
<dbReference type="AlphaFoldDB" id="A0A3B1D2G0"/>
<accession>A0A3B1D2G0</accession>
<dbReference type="SUPFAM" id="SSF75138">
    <property type="entry name" value="HprK N-terminal domain-like"/>
    <property type="match status" value="1"/>
</dbReference>
<dbReference type="Gene3D" id="3.40.1390.20">
    <property type="entry name" value="HprK N-terminal domain-like"/>
    <property type="match status" value="1"/>
</dbReference>
<protein>
    <submittedName>
        <fullName evidence="1">FIG168740: DRTGG domain-containing protein</fullName>
    </submittedName>
</protein>
<organism evidence="1">
    <name type="scientific">hydrothermal vent metagenome</name>
    <dbReference type="NCBI Taxonomy" id="652676"/>
    <lineage>
        <taxon>unclassified sequences</taxon>
        <taxon>metagenomes</taxon>
        <taxon>ecological metagenomes</taxon>
    </lineage>
</organism>
<evidence type="ECO:0000313" key="1">
    <source>
        <dbReference type="EMBL" id="VAX30198.1"/>
    </source>
</evidence>
<name>A0A3B1D2G0_9ZZZZ</name>
<reference evidence="1" key="1">
    <citation type="submission" date="2018-06" db="EMBL/GenBank/DDBJ databases">
        <authorList>
            <person name="Zhirakovskaya E."/>
        </authorList>
    </citation>
    <scope>NUCLEOTIDE SEQUENCE</scope>
</reference>
<gene>
    <name evidence="1" type="ORF">MNBD_NITROSPIRAE03-1431</name>
</gene>
<dbReference type="InterPro" id="IPR028979">
    <property type="entry name" value="Ser_kin/Pase_Hpr-like_N_sf"/>
</dbReference>